<keyword evidence="4" id="KW-1185">Reference proteome</keyword>
<proteinExistence type="predicted"/>
<dbReference type="InterPro" id="IPR002213">
    <property type="entry name" value="UDP_glucos_trans"/>
</dbReference>
<dbReference type="CDD" id="cd03784">
    <property type="entry name" value="GT1_Gtf-like"/>
    <property type="match status" value="1"/>
</dbReference>
<sequence>MKIAIFTAIRSSHIFPIIDYLEQFFTENNEVTVFTDQSLAKYFKDDSCRFVFYKGDDIDPPAFAEKIAKQQKEYDNVQQNYIEAVVEKKANSQAIAEQLMVEFAKCYSMIFIHTDKKAVAPYFHKMDEIQPDLIIRDSLDVIGLEYGKENNIPIISYITNNYYSPEVLLKENYFLYYFELLKSKPEYQLVYQTNFKKRMNDTVLPFLKEMTGFSSIYSFFQQGPKEAANIICSTSFLQPYSSSFEYNRFQLLAPSKSKFTIDTGLVDAHLQAILDTESPIVYISAGSYLTLPIDYYKHLSSLFLSHGYKVILSVKHYETEEIYQLIDERYKKDIYISDWIPQNLVLSKSALFITAGGMNSIEEAIYFGVPMYIVSYASEQHVNGIIIEELGLGLTDYNIRNPYATTADNLKHMLSEIDVYTQKAQHYSQKLKQAIAENDLKKIASWSMKQVKLEDE</sequence>
<dbReference type="Pfam" id="PF00201">
    <property type="entry name" value="UDPGT"/>
    <property type="match status" value="1"/>
</dbReference>
<evidence type="ECO:0000256" key="2">
    <source>
        <dbReference type="ARBA" id="ARBA00022679"/>
    </source>
</evidence>
<dbReference type="SUPFAM" id="SSF53756">
    <property type="entry name" value="UDP-Glycosyltransferase/glycogen phosphorylase"/>
    <property type="match status" value="1"/>
</dbReference>
<organism evidence="3 4">
    <name type="scientific">Candidatus Enterococcus ikei</name>
    <dbReference type="NCBI Taxonomy" id="2815326"/>
    <lineage>
        <taxon>Bacteria</taxon>
        <taxon>Bacillati</taxon>
        <taxon>Bacillota</taxon>
        <taxon>Bacilli</taxon>
        <taxon>Lactobacillales</taxon>
        <taxon>Enterococcaceae</taxon>
        <taxon>Enterococcus</taxon>
    </lineage>
</organism>
<keyword evidence="2" id="KW-0808">Transferase</keyword>
<evidence type="ECO:0000313" key="4">
    <source>
        <dbReference type="Proteomes" id="UP000664632"/>
    </source>
</evidence>
<keyword evidence="1" id="KW-0328">Glycosyltransferase</keyword>
<comment type="caution">
    <text evidence="3">The sequence shown here is derived from an EMBL/GenBank/DDBJ whole genome shotgun (WGS) entry which is preliminary data.</text>
</comment>
<protein>
    <submittedName>
        <fullName evidence="3">Glycosyltransferase family 1 protein</fullName>
    </submittedName>
</protein>
<name>A0ABS3GVU0_9ENTE</name>
<gene>
    <name evidence="3" type="ORF">JZO69_01895</name>
</gene>
<dbReference type="RefSeq" id="WP_207111218.1">
    <property type="nucleotide sequence ID" value="NZ_JAFLWD010000006.1"/>
</dbReference>
<dbReference type="Gene3D" id="3.40.50.2000">
    <property type="entry name" value="Glycogen Phosphorylase B"/>
    <property type="match status" value="2"/>
</dbReference>
<evidence type="ECO:0000313" key="3">
    <source>
        <dbReference type="EMBL" id="MBO0439109.1"/>
    </source>
</evidence>
<dbReference type="InterPro" id="IPR050271">
    <property type="entry name" value="UDP-glycosyltransferase"/>
</dbReference>
<dbReference type="Proteomes" id="UP000664632">
    <property type="component" value="Unassembled WGS sequence"/>
</dbReference>
<reference evidence="3 4" key="1">
    <citation type="submission" date="2021-03" db="EMBL/GenBank/DDBJ databases">
        <title>Enterococcal diversity collection.</title>
        <authorList>
            <person name="Gilmore M.S."/>
            <person name="Schwartzman J."/>
            <person name="Van Tyne D."/>
            <person name="Martin M."/>
            <person name="Earl A.M."/>
            <person name="Manson A.L."/>
            <person name="Straub T."/>
            <person name="Salamzade R."/>
            <person name="Saavedra J."/>
            <person name="Lebreton F."/>
            <person name="Prichula J."/>
            <person name="Schaufler K."/>
            <person name="Gaca A."/>
            <person name="Sgardioli B."/>
            <person name="Wagenaar J."/>
            <person name="Strong T."/>
        </authorList>
    </citation>
    <scope>NUCLEOTIDE SEQUENCE [LARGE SCALE GENOMIC DNA]</scope>
    <source>
        <strain evidence="3 4">DIV0869a</strain>
    </source>
</reference>
<dbReference type="EMBL" id="JAFLWD010000006">
    <property type="protein sequence ID" value="MBO0439109.1"/>
    <property type="molecule type" value="Genomic_DNA"/>
</dbReference>
<accession>A0ABS3GVU0</accession>
<dbReference type="PANTHER" id="PTHR48043:SF145">
    <property type="entry name" value="FI06409P-RELATED"/>
    <property type="match status" value="1"/>
</dbReference>
<evidence type="ECO:0000256" key="1">
    <source>
        <dbReference type="ARBA" id="ARBA00022676"/>
    </source>
</evidence>
<dbReference type="PANTHER" id="PTHR48043">
    <property type="entry name" value="EG:EG0003.4 PROTEIN-RELATED"/>
    <property type="match status" value="1"/>
</dbReference>